<gene>
    <name evidence="2" type="ORF">J0A66_19760</name>
</gene>
<evidence type="ECO:0000259" key="1">
    <source>
        <dbReference type="Pfam" id="PF07238"/>
    </source>
</evidence>
<dbReference type="RefSeq" id="WP_206575587.1">
    <property type="nucleotide sequence ID" value="NZ_JAFKCV010000018.1"/>
</dbReference>
<feature type="domain" description="PilZ" evidence="1">
    <location>
        <begin position="152"/>
        <end position="207"/>
    </location>
</feature>
<dbReference type="SUPFAM" id="SSF141371">
    <property type="entry name" value="PilZ domain-like"/>
    <property type="match status" value="1"/>
</dbReference>
<dbReference type="InterPro" id="IPR009875">
    <property type="entry name" value="PilZ_domain"/>
</dbReference>
<reference evidence="2" key="1">
    <citation type="submission" date="2021-03" db="EMBL/GenBank/DDBJ databases">
        <title>novel species isolated from a fishpond in China.</title>
        <authorList>
            <person name="Lu H."/>
            <person name="Cai Z."/>
        </authorList>
    </citation>
    <scope>NUCLEOTIDE SEQUENCE</scope>
    <source>
        <strain evidence="2">JCM 30855</strain>
    </source>
</reference>
<dbReference type="GO" id="GO:0035438">
    <property type="term" value="F:cyclic-di-GMP binding"/>
    <property type="evidence" value="ECO:0007669"/>
    <property type="project" value="InterPro"/>
</dbReference>
<organism evidence="2 3">
    <name type="scientific">Bowmanella dokdonensis</name>
    <dbReference type="NCBI Taxonomy" id="751969"/>
    <lineage>
        <taxon>Bacteria</taxon>
        <taxon>Pseudomonadati</taxon>
        <taxon>Pseudomonadota</taxon>
        <taxon>Gammaproteobacteria</taxon>
        <taxon>Alteromonadales</taxon>
        <taxon>Alteromonadaceae</taxon>
        <taxon>Bowmanella</taxon>
    </lineage>
</organism>
<proteinExistence type="predicted"/>
<evidence type="ECO:0000313" key="3">
    <source>
        <dbReference type="Proteomes" id="UP000664654"/>
    </source>
</evidence>
<keyword evidence="3" id="KW-1185">Reference proteome</keyword>
<dbReference type="EMBL" id="JAFKCV010000018">
    <property type="protein sequence ID" value="MBN7827476.1"/>
    <property type="molecule type" value="Genomic_DNA"/>
</dbReference>
<dbReference type="Proteomes" id="UP000664654">
    <property type="component" value="Unassembled WGS sequence"/>
</dbReference>
<sequence>MAAGIEQYQDLIEQLKPVVKEPAFNQILSQVASSVPRPKRFLIKMELKRQAKPCKRIIDLRGMVDGQCRPYEHDGILHYLDDTAQEVFERQVRSFGGYTLGVYEAVTNTENNFRVMHQKSQQDNAETPGINQDLPPESRYQTPLISFSGFHQRREERMNFVVPVDLFTELRESVHANSVDISVSGLKVKVHKRHMFKPGEKLTVHFRGLELDYGLRRGEGVQYLLTDIDRSREEQRLSLKRLYEQDQKGFDTFLERFIQGNKRRYKVNMDNTIDAIMTKGFEQYYIPHFTSVPVFVGRELGELHPRYLLSNDCNREVIQYWRDEVNDLQLGYLFTRNRLEAWAARPAGQQETYLFTFTHVTQGRVYFYTASMDELDANKGLKGAFLSYGSRKASWRVYKAQLCDMLPEQCHTPLSLPDSVNEQIKRQNQPPSARLLSRLKGLQHIVLLTDVTSEWTIQAYQKRKFSKQQLAGLQVFCHPRNKRPPEILPYRFKYQELRRETRFLLRTPVELTHAQFDLGGVTEDFSPSGLRIELQNLFPLDVGAEVELSFPKLQQLTNKYELAKLPYKVVRVSDDRNVLHLRQSEEEKDTVARSFFVELIRNNRRSLKPTHEQEDLAGIGEALRNIYAANVQNIALFIKKVGVQFQPDSITEPPLHHPLLPLLKHLAEPEQLNLYPLFAARLDGREFIEQTLKNLRTHNKPHSFELFVAFNPQARSIQQATIVRLAQQFNSDAQRREFISVAMGKGQFFAIRLFLTRTGRPDISLLHSELSYVGAYAVHKAKMLEEQLWNVAAVADIVDVTAEAMYRYGFNQHHIEANARAGDKG</sequence>
<protein>
    <submittedName>
        <fullName evidence="2">PilZ domain-containing protein</fullName>
    </submittedName>
</protein>
<dbReference type="Pfam" id="PF07238">
    <property type="entry name" value="PilZ"/>
    <property type="match status" value="2"/>
</dbReference>
<feature type="domain" description="PilZ" evidence="1">
    <location>
        <begin position="497"/>
        <end position="592"/>
    </location>
</feature>
<dbReference type="Gene3D" id="2.40.10.220">
    <property type="entry name" value="predicted glycosyltransferase like domains"/>
    <property type="match status" value="2"/>
</dbReference>
<evidence type="ECO:0000313" key="2">
    <source>
        <dbReference type="EMBL" id="MBN7827476.1"/>
    </source>
</evidence>
<accession>A0A939ITI0</accession>
<comment type="caution">
    <text evidence="2">The sequence shown here is derived from an EMBL/GenBank/DDBJ whole genome shotgun (WGS) entry which is preliminary data.</text>
</comment>
<dbReference type="AlphaFoldDB" id="A0A939ITI0"/>
<name>A0A939ITI0_9ALTE</name>